<proteinExistence type="predicted"/>
<keyword evidence="2" id="KW-0732">Signal</keyword>
<accession>A0A0N4UV94</accession>
<dbReference type="WBParaSite" id="EVEC_0000135101-mRNA-1">
    <property type="protein sequence ID" value="EVEC_0000135101-mRNA-1"/>
    <property type="gene ID" value="EVEC_0000135101"/>
</dbReference>
<dbReference type="InterPro" id="IPR026906">
    <property type="entry name" value="LRR_5"/>
</dbReference>
<dbReference type="SMART" id="SM00364">
    <property type="entry name" value="LRR_BAC"/>
    <property type="match status" value="11"/>
</dbReference>
<evidence type="ECO:0000256" key="2">
    <source>
        <dbReference type="ARBA" id="ARBA00022729"/>
    </source>
</evidence>
<dbReference type="PRINTS" id="PR00019">
    <property type="entry name" value="LEURICHRPT"/>
</dbReference>
<dbReference type="InterPro" id="IPR050328">
    <property type="entry name" value="Dev_Immune_Receptor"/>
</dbReference>
<evidence type="ECO:0000256" key="3">
    <source>
        <dbReference type="ARBA" id="ARBA00022737"/>
    </source>
</evidence>
<dbReference type="SUPFAM" id="SSF52058">
    <property type="entry name" value="L domain-like"/>
    <property type="match status" value="2"/>
</dbReference>
<dbReference type="InterPro" id="IPR001611">
    <property type="entry name" value="Leu-rich_rpt"/>
</dbReference>
<reference evidence="4 5" key="2">
    <citation type="submission" date="2018-10" db="EMBL/GenBank/DDBJ databases">
        <authorList>
            <consortium name="Pathogen Informatics"/>
        </authorList>
    </citation>
    <scope>NUCLEOTIDE SEQUENCE [LARGE SCALE GENOMIC DNA]</scope>
</reference>
<reference evidence="6" key="1">
    <citation type="submission" date="2017-02" db="UniProtKB">
        <authorList>
            <consortium name="WormBaseParasite"/>
        </authorList>
    </citation>
    <scope>IDENTIFICATION</scope>
</reference>
<keyword evidence="3" id="KW-0677">Repeat</keyword>
<dbReference type="SUPFAM" id="SSF52047">
    <property type="entry name" value="RNI-like"/>
    <property type="match status" value="1"/>
</dbReference>
<dbReference type="STRING" id="51028.A0A0N4UV94"/>
<evidence type="ECO:0000256" key="1">
    <source>
        <dbReference type="ARBA" id="ARBA00022614"/>
    </source>
</evidence>
<dbReference type="Gene3D" id="3.80.10.10">
    <property type="entry name" value="Ribonuclease Inhibitor"/>
    <property type="match status" value="8"/>
</dbReference>
<gene>
    <name evidence="4" type="ORF">EVEC_LOCUS1059</name>
</gene>
<dbReference type="InterPro" id="IPR032675">
    <property type="entry name" value="LRR_dom_sf"/>
</dbReference>
<dbReference type="AlphaFoldDB" id="A0A0N4UV94"/>
<dbReference type="PANTHER" id="PTHR24373">
    <property type="entry name" value="SLIT RELATED LEUCINE-RICH REPEAT NEURONAL PROTEIN"/>
    <property type="match status" value="1"/>
</dbReference>
<dbReference type="PROSITE" id="PS51450">
    <property type="entry name" value="LRR"/>
    <property type="match status" value="13"/>
</dbReference>
<evidence type="ECO:0000313" key="5">
    <source>
        <dbReference type="Proteomes" id="UP000274131"/>
    </source>
</evidence>
<name>A0A0N4UV94_ENTVE</name>
<sequence>MHIRTSFGIYANVHLLKIKKKGGLLVTDVGYKIAILEIVNSNLINLSQDAFKNIDPESIDLTYNHISVINVNAFRSVQDKLRELNLNHNQLKSIPTEALTHLKQLNYLSLQNNFISEIKPSSFDDTELQKLRYLHVDNNQIEHLAKGSLSSLPLHVLTISNNRIEIIEKLALPKGLWYLDLKNNALKQIPYLALEGTTGLQTLDLEGNNITKITASADAEFNSPINLLLKNNKIETLGNNAFQSFRKLRKLDVSYNQISRLSGGAFNSIIELKQLDLSNNKIASIPNKTFENIGKSLQILNLEDNYLHVLPTAIEDLQTLEAINLNNNKLITIDSDVWKNLKPALTELLLAYNRLDRIPTKTLNEMKKLQNLDLSKNKISAIKQISFGGSSGASATLKKVNLAGNLLQRITDPASFSRMNSLLQLDLSYNQLNTLNDNGNRIERFPKQALNGLDKLHTLVLNGNPIEKLPDYFLENLRNLKQLSISKMKLKELNEKTFHESTTTQIKTLNIAFNQIAHLPQNVFRNLYRVEILFLHNNRLSSLSSKAFSSLNNLRHLSLANNQIAKIEERALDKLYALEELSLANNKLTTLPRQSFSDLQSLRYLDLSNNLLRYFDFSFLQQTDLLIERLDLSNNQIEIIDLTNIKRTLTHLNLASNQFQTIGKGLIHGFDKLQFLDLSNNGVFEIQQDAFAKSPQLRVLKLGQNHLRQLNKNTFALQERLDVLKLEDNEISFIEKGTFGANNVHILDISKNKLEVVPRPALASISSSISVLNLEHNKLKTIDAISFLGMINLKTLCLAFNRIEVIEESAFSTLESLMELDLSNNPVLSWNPQAFKIESLSICHMPALYHLPQPSEFRRLNSLRHLQLFDTPKLVNYRIPEILSNLPALQMLDIEIQETRLDRQFDKTDLRLLRSLTIRGKNLKQLDISAFIRLRGLKFHLTITDASIEEIPATIFNGLTNINQLSLSIVNSQLKSLKIFEKTEIPFVNQHGTILEHLDVQVKP</sequence>
<dbReference type="Pfam" id="PF13306">
    <property type="entry name" value="LRR_5"/>
    <property type="match status" value="1"/>
</dbReference>
<dbReference type="FunFam" id="3.80.10.10:FF:001164">
    <property type="entry name" value="GH01279p"/>
    <property type="match status" value="2"/>
</dbReference>
<organism evidence="6">
    <name type="scientific">Enterobius vermicularis</name>
    <name type="common">Human pinworm</name>
    <dbReference type="NCBI Taxonomy" id="51028"/>
    <lineage>
        <taxon>Eukaryota</taxon>
        <taxon>Metazoa</taxon>
        <taxon>Ecdysozoa</taxon>
        <taxon>Nematoda</taxon>
        <taxon>Chromadorea</taxon>
        <taxon>Rhabditida</taxon>
        <taxon>Spirurina</taxon>
        <taxon>Oxyuridomorpha</taxon>
        <taxon>Oxyuroidea</taxon>
        <taxon>Oxyuridae</taxon>
        <taxon>Enterobius</taxon>
    </lineage>
</organism>
<dbReference type="EMBL" id="UXUI01007163">
    <property type="protein sequence ID" value="VDD85916.1"/>
    <property type="molecule type" value="Genomic_DNA"/>
</dbReference>
<dbReference type="Proteomes" id="UP000274131">
    <property type="component" value="Unassembled WGS sequence"/>
</dbReference>
<keyword evidence="5" id="KW-1185">Reference proteome</keyword>
<dbReference type="OrthoDB" id="10022853at2759"/>
<dbReference type="SMART" id="SM00369">
    <property type="entry name" value="LRR_TYP"/>
    <property type="match status" value="27"/>
</dbReference>
<dbReference type="SMART" id="SM00365">
    <property type="entry name" value="LRR_SD22"/>
    <property type="match status" value="13"/>
</dbReference>
<dbReference type="PANTHER" id="PTHR24373:SF275">
    <property type="entry name" value="TIR DOMAIN-CONTAINING PROTEIN"/>
    <property type="match status" value="1"/>
</dbReference>
<dbReference type="Pfam" id="PF13855">
    <property type="entry name" value="LRR_8"/>
    <property type="match status" value="7"/>
</dbReference>
<evidence type="ECO:0000313" key="6">
    <source>
        <dbReference type="WBParaSite" id="EVEC_0000135101-mRNA-1"/>
    </source>
</evidence>
<protein>
    <submittedName>
        <fullName evidence="6">LRRCT domain-containing protein</fullName>
    </submittedName>
</protein>
<evidence type="ECO:0000313" key="4">
    <source>
        <dbReference type="EMBL" id="VDD85916.1"/>
    </source>
</evidence>
<dbReference type="InterPro" id="IPR003591">
    <property type="entry name" value="Leu-rich_rpt_typical-subtyp"/>
</dbReference>
<keyword evidence="1" id="KW-0433">Leucine-rich repeat</keyword>